<evidence type="ECO:0000256" key="5">
    <source>
        <dbReference type="ARBA" id="ARBA00023136"/>
    </source>
</evidence>
<gene>
    <name evidence="10" type="ORF">LPTSP2_10570</name>
</gene>
<dbReference type="CDD" id="cd07302">
    <property type="entry name" value="CHD"/>
    <property type="match status" value="1"/>
</dbReference>
<feature type="coiled-coil region" evidence="7">
    <location>
        <begin position="567"/>
        <end position="597"/>
    </location>
</feature>
<feature type="transmembrane region" description="Helical" evidence="8">
    <location>
        <begin position="318"/>
        <end position="335"/>
    </location>
</feature>
<evidence type="ECO:0000256" key="4">
    <source>
        <dbReference type="ARBA" id="ARBA00022989"/>
    </source>
</evidence>
<dbReference type="AlphaFoldDB" id="A0A2P2DAV5"/>
<keyword evidence="5 8" id="KW-0472">Membrane</keyword>
<keyword evidence="4 8" id="KW-1133">Transmembrane helix</keyword>
<keyword evidence="3" id="KW-0547">Nucleotide-binding</keyword>
<name>A0A2P2DAV5_9LEPT</name>
<evidence type="ECO:0000313" key="10">
    <source>
        <dbReference type="EMBL" id="GBF41776.1"/>
    </source>
</evidence>
<dbReference type="GO" id="GO:0035556">
    <property type="term" value="P:intracellular signal transduction"/>
    <property type="evidence" value="ECO:0007669"/>
    <property type="project" value="InterPro"/>
</dbReference>
<feature type="transmembrane region" description="Helical" evidence="8">
    <location>
        <begin position="254"/>
        <end position="276"/>
    </location>
</feature>
<feature type="transmembrane region" description="Helical" evidence="8">
    <location>
        <begin position="195"/>
        <end position="217"/>
    </location>
</feature>
<protein>
    <submittedName>
        <fullName evidence="10">Adenylate/guanylate cyclase catalytic domain protein</fullName>
    </submittedName>
</protein>
<dbReference type="GO" id="GO:0009190">
    <property type="term" value="P:cyclic nucleotide biosynthetic process"/>
    <property type="evidence" value="ECO:0007669"/>
    <property type="project" value="InterPro"/>
</dbReference>
<dbReference type="RefSeq" id="WP_108958926.1">
    <property type="nucleotide sequence ID" value="NZ_BFAZ01000005.1"/>
</dbReference>
<feature type="transmembrane region" description="Helical" evidence="8">
    <location>
        <begin position="347"/>
        <end position="371"/>
    </location>
</feature>
<feature type="domain" description="Guanylate cyclase" evidence="9">
    <location>
        <begin position="622"/>
        <end position="753"/>
    </location>
</feature>
<evidence type="ECO:0000256" key="3">
    <source>
        <dbReference type="ARBA" id="ARBA00022741"/>
    </source>
</evidence>
<dbReference type="GO" id="GO:0004016">
    <property type="term" value="F:adenylate cyclase activity"/>
    <property type="evidence" value="ECO:0007669"/>
    <property type="project" value="UniProtKB-ARBA"/>
</dbReference>
<dbReference type="OrthoDB" id="310531at2"/>
<reference evidence="11" key="1">
    <citation type="journal article" date="2019" name="Microbiol. Immunol.">
        <title>Molecular and phenotypic characterization of Leptospira johnsonii sp. nov., Leptospira ellinghausenii sp. nov. and Leptospira ryugenii sp. nov. isolated from soil and water in Japan.</title>
        <authorList>
            <person name="Masuzawa T."/>
            <person name="Saito M."/>
            <person name="Nakao R."/>
            <person name="Nikaido Y."/>
            <person name="Matsumoto M."/>
            <person name="Ogawa M."/>
            <person name="Yokoyama M."/>
            <person name="Hidaka Y."/>
            <person name="Tomita J."/>
            <person name="Sakakibara K."/>
            <person name="Suzuki K."/>
            <person name="Yasuda S."/>
            <person name="Sato H."/>
            <person name="Yamaguchi M."/>
            <person name="Yoshida S.I."/>
            <person name="Koizumi N."/>
            <person name="Kawamura Y."/>
        </authorList>
    </citation>
    <scope>NUCLEOTIDE SEQUENCE [LARGE SCALE GENOMIC DNA]</scope>
    <source>
        <strain evidence="11">E18</strain>
    </source>
</reference>
<feature type="transmembrane region" description="Helical" evidence="8">
    <location>
        <begin position="57"/>
        <end position="82"/>
    </location>
</feature>
<feature type="transmembrane region" description="Helical" evidence="8">
    <location>
        <begin position="288"/>
        <end position="311"/>
    </location>
</feature>
<comment type="subcellular location">
    <subcellularLocation>
        <location evidence="1">Membrane</location>
    </subcellularLocation>
</comment>
<feature type="transmembrane region" description="Helical" evidence="8">
    <location>
        <begin position="383"/>
        <end position="401"/>
    </location>
</feature>
<dbReference type="Proteomes" id="UP000245206">
    <property type="component" value="Unassembled WGS sequence"/>
</dbReference>
<dbReference type="InterPro" id="IPR001054">
    <property type="entry name" value="A/G_cyclase"/>
</dbReference>
<feature type="transmembrane region" description="Helical" evidence="8">
    <location>
        <begin position="161"/>
        <end position="183"/>
    </location>
</feature>
<dbReference type="InterPro" id="IPR050401">
    <property type="entry name" value="Cyclic_nucleotide_synthase"/>
</dbReference>
<feature type="transmembrane region" description="Helical" evidence="8">
    <location>
        <begin position="481"/>
        <end position="500"/>
    </location>
</feature>
<feature type="transmembrane region" description="Helical" evidence="8">
    <location>
        <begin position="120"/>
        <end position="141"/>
    </location>
</feature>
<feature type="transmembrane region" description="Helical" evidence="8">
    <location>
        <begin position="223"/>
        <end position="242"/>
    </location>
</feature>
<evidence type="ECO:0000256" key="7">
    <source>
        <dbReference type="SAM" id="Coils"/>
    </source>
</evidence>
<organism evidence="10 11">
    <name type="scientific">Leptospira ellinghausenii</name>
    <dbReference type="NCBI Taxonomy" id="1917822"/>
    <lineage>
        <taxon>Bacteria</taxon>
        <taxon>Pseudomonadati</taxon>
        <taxon>Spirochaetota</taxon>
        <taxon>Spirochaetia</taxon>
        <taxon>Leptospirales</taxon>
        <taxon>Leptospiraceae</taxon>
        <taxon>Leptospira</taxon>
    </lineage>
</organism>
<evidence type="ECO:0000259" key="9">
    <source>
        <dbReference type="PROSITE" id="PS50125"/>
    </source>
</evidence>
<keyword evidence="7" id="KW-0175">Coiled coil</keyword>
<keyword evidence="11" id="KW-1185">Reference proteome</keyword>
<evidence type="ECO:0000313" key="11">
    <source>
        <dbReference type="Proteomes" id="UP000245206"/>
    </source>
</evidence>
<dbReference type="PANTHER" id="PTHR11920:SF335">
    <property type="entry name" value="GUANYLATE CYCLASE"/>
    <property type="match status" value="1"/>
</dbReference>
<keyword evidence="2 8" id="KW-0812">Transmembrane</keyword>
<feature type="transmembrane region" description="Helical" evidence="8">
    <location>
        <begin position="541"/>
        <end position="563"/>
    </location>
</feature>
<dbReference type="EMBL" id="BFAZ01000005">
    <property type="protein sequence ID" value="GBF41776.1"/>
    <property type="molecule type" value="Genomic_DNA"/>
</dbReference>
<feature type="transmembrane region" description="Helical" evidence="8">
    <location>
        <begin position="421"/>
        <end position="439"/>
    </location>
</feature>
<keyword evidence="6" id="KW-0456">Lyase</keyword>
<evidence type="ECO:0000256" key="6">
    <source>
        <dbReference type="ARBA" id="ARBA00023239"/>
    </source>
</evidence>
<feature type="transmembrane region" description="Helical" evidence="8">
    <location>
        <begin position="26"/>
        <end position="45"/>
    </location>
</feature>
<evidence type="ECO:0000256" key="1">
    <source>
        <dbReference type="ARBA" id="ARBA00004370"/>
    </source>
</evidence>
<evidence type="ECO:0000256" key="8">
    <source>
        <dbReference type="SAM" id="Phobius"/>
    </source>
</evidence>
<feature type="transmembrane region" description="Helical" evidence="8">
    <location>
        <begin position="451"/>
        <end position="469"/>
    </location>
</feature>
<accession>A0A2P2DAV5</accession>
<dbReference type="SUPFAM" id="SSF55073">
    <property type="entry name" value="Nucleotide cyclase"/>
    <property type="match status" value="1"/>
</dbReference>
<feature type="transmembrane region" description="Helical" evidence="8">
    <location>
        <begin position="512"/>
        <end position="529"/>
    </location>
</feature>
<dbReference type="Pfam" id="PF00211">
    <property type="entry name" value="Guanylate_cyc"/>
    <property type="match status" value="1"/>
</dbReference>
<proteinExistence type="predicted"/>
<dbReference type="PROSITE" id="PS50125">
    <property type="entry name" value="GUANYLATE_CYCLASE_2"/>
    <property type="match status" value="1"/>
</dbReference>
<dbReference type="Gene3D" id="3.30.70.1230">
    <property type="entry name" value="Nucleotide cyclase"/>
    <property type="match status" value="1"/>
</dbReference>
<dbReference type="PANTHER" id="PTHR11920">
    <property type="entry name" value="GUANYLYL CYCLASE"/>
    <property type="match status" value="1"/>
</dbReference>
<sequence length="839" mass="95509">MEYTYQLPNIESIGDTWTYFWLQLPYGIPGIISLVVGFFLSAFSFRRIFHTSGEDRVLSLNVAISFFGYGILGLVLSLRAWVMDRELLLALNNWLYLFILLILPSNFYICYALSRKKVFLYYTYLCWISVIFGYVGLFQGLGFHNEWFDYQFGKYPKATNYIKPFGIIPLVGYFALVLPFFTFQWKILLKRIHKSLFIGYNLLFLMTISNAPVLLGYNVYPGSFFIFIPLILIAYGIFRSDFLDVNELLFDRNGLFYILFGVVSFSLIVLSGTVALGLSHSAYLNDNWFPHALPPTISFFVAIFMAIIVAGSNPQAKINQLCAFSLIITAFYNLQSIPTKLELNYLILLRISQVSFLIFSLAPSILSRFVLKAIGSERPKSLLVVDLLSILCSFLSITPFLHNGYYRYDYGIIHKSSLVPYFLGVAGFFAFIIVGREIRKRWKILPKESKVALGSVLLSGVFLLSAFFPSHGFVIPPISDYLFIPTTLLGFAVLKLGAFSLPGRTIRFSQKLANLGIFSILFASLLQMPKFLEKLAFGESLFHITLVTLPLVLFNYLLVYVFARPLAEELDRSYILLEQAKKEAELAGEESEKLLLNILPKSVAEEIKINGYCEPKSFDEATILFTDFRGFTEVAKNMESNELITELDACFTQFDEIISRNQLEKLKTIGDSYMCAGGLPDSNYTNPIDACLAALEIRSFMDQMKEIKTQLNLPYWELRIGIHTGSVIAGVVGRFKFAYDIWGSSVNTASRMESSGIVGEINISQSTYDKVRFLFHCEHRGKIVDKNGERRDMYLLKQIKPKFSKDGLVPNELFWSIYQKIKQGSKIVLKSKLEKERIS</sequence>
<comment type="caution">
    <text evidence="10">The sequence shown here is derived from an EMBL/GenBank/DDBJ whole genome shotgun (WGS) entry which is preliminary data.</text>
</comment>
<dbReference type="InterPro" id="IPR029787">
    <property type="entry name" value="Nucleotide_cyclase"/>
</dbReference>
<dbReference type="GO" id="GO:0016020">
    <property type="term" value="C:membrane"/>
    <property type="evidence" value="ECO:0007669"/>
    <property type="project" value="UniProtKB-SubCell"/>
</dbReference>
<dbReference type="GO" id="GO:0000166">
    <property type="term" value="F:nucleotide binding"/>
    <property type="evidence" value="ECO:0007669"/>
    <property type="project" value="UniProtKB-KW"/>
</dbReference>
<feature type="transmembrane region" description="Helical" evidence="8">
    <location>
        <begin position="94"/>
        <end position="113"/>
    </location>
</feature>
<evidence type="ECO:0000256" key="2">
    <source>
        <dbReference type="ARBA" id="ARBA00022692"/>
    </source>
</evidence>
<dbReference type="SMART" id="SM00044">
    <property type="entry name" value="CYCc"/>
    <property type="match status" value="1"/>
</dbReference>